<accession>A0A420XTL8</accession>
<dbReference type="CDD" id="cd03143">
    <property type="entry name" value="A4_beta-galactosidase_middle_domain"/>
    <property type="match status" value="1"/>
</dbReference>
<protein>
    <recommendedName>
        <fullName evidence="3 6">Beta-galactosidase</fullName>
        <shortName evidence="6">Beta-gal</shortName>
        <ecNumber evidence="3 6">3.2.1.23</ecNumber>
    </recommendedName>
</protein>
<feature type="binding site" evidence="8">
    <location>
        <position position="151"/>
    </location>
    <ligand>
        <name>substrate</name>
    </ligand>
</feature>
<evidence type="ECO:0000313" key="14">
    <source>
        <dbReference type="Proteomes" id="UP000281955"/>
    </source>
</evidence>
<keyword evidence="9" id="KW-0479">Metal-binding</keyword>
<proteinExistence type="inferred from homology"/>
<gene>
    <name evidence="13" type="ORF">CLV35_0599</name>
</gene>
<dbReference type="Gene3D" id="3.20.20.80">
    <property type="entry name" value="Glycosidases"/>
    <property type="match status" value="1"/>
</dbReference>
<keyword evidence="5 6" id="KW-0326">Glycosidase</keyword>
<dbReference type="InterPro" id="IPR013780">
    <property type="entry name" value="Glyco_hydro_b"/>
</dbReference>
<feature type="binding site" evidence="9">
    <location>
        <position position="162"/>
    </location>
    <ligand>
        <name>Zn(2+)</name>
        <dbReference type="ChEBI" id="CHEBI:29105"/>
    </ligand>
</feature>
<dbReference type="GO" id="GO:0004565">
    <property type="term" value="F:beta-galactosidase activity"/>
    <property type="evidence" value="ECO:0007669"/>
    <property type="project" value="UniProtKB-EC"/>
</dbReference>
<dbReference type="InterPro" id="IPR013739">
    <property type="entry name" value="Beta_galactosidase_C"/>
</dbReference>
<evidence type="ECO:0000256" key="8">
    <source>
        <dbReference type="PIRSR" id="PIRSR001084-2"/>
    </source>
</evidence>
<feature type="active site" description="Nucleophile" evidence="7">
    <location>
        <position position="309"/>
    </location>
</feature>
<evidence type="ECO:0000259" key="11">
    <source>
        <dbReference type="Pfam" id="PF08532"/>
    </source>
</evidence>
<keyword evidence="4 6" id="KW-0378">Hydrolase</keyword>
<comment type="caution">
    <text evidence="13">The sequence shown here is derived from an EMBL/GenBank/DDBJ whole genome shotgun (WGS) entry which is preliminary data.</text>
</comment>
<dbReference type="Pfam" id="PF02449">
    <property type="entry name" value="Glyco_hydro_42"/>
    <property type="match status" value="1"/>
</dbReference>
<evidence type="ECO:0000313" key="13">
    <source>
        <dbReference type="EMBL" id="RKS80178.1"/>
    </source>
</evidence>
<dbReference type="InterPro" id="IPR013738">
    <property type="entry name" value="Beta_galactosidase_Trimer"/>
</dbReference>
<feature type="binding site" evidence="8">
    <location>
        <position position="113"/>
    </location>
    <ligand>
        <name>substrate</name>
    </ligand>
</feature>
<dbReference type="GO" id="GO:0006012">
    <property type="term" value="P:galactose metabolic process"/>
    <property type="evidence" value="ECO:0007669"/>
    <property type="project" value="InterPro"/>
</dbReference>
<dbReference type="Proteomes" id="UP000281955">
    <property type="component" value="Unassembled WGS sequence"/>
</dbReference>
<dbReference type="PANTHER" id="PTHR36447">
    <property type="entry name" value="BETA-GALACTOSIDASE GANA"/>
    <property type="match status" value="1"/>
</dbReference>
<evidence type="ECO:0000259" key="12">
    <source>
        <dbReference type="Pfam" id="PF08533"/>
    </source>
</evidence>
<dbReference type="InterPro" id="IPR017853">
    <property type="entry name" value="GH"/>
</dbReference>
<feature type="binding site" evidence="9">
    <location>
        <position position="117"/>
    </location>
    <ligand>
        <name>Zn(2+)</name>
        <dbReference type="ChEBI" id="CHEBI:29105"/>
    </ligand>
</feature>
<feature type="domain" description="Glycoside hydrolase family 42 N-terminal" evidence="10">
    <location>
        <begin position="16"/>
        <end position="386"/>
    </location>
</feature>
<comment type="catalytic activity">
    <reaction evidence="1 6">
        <text>Hydrolysis of terminal non-reducing beta-D-galactose residues in beta-D-galactosides.</text>
        <dbReference type="EC" id="3.2.1.23"/>
    </reaction>
</comment>
<sequence length="664" mass="72975">MTGWPTKLPAMGFGGDYNPEQWPESVWQDDLLLMKEAGVSVVTLGVFSWALLQPAEGVFDFGQTDRILDLVASAGLRVVLATPTAAPPAWLATAYPQSRPVTATGQVLGIGAREAFCPSSPDYRRLAREVAGALARRYRDYEPLALWHVNNELGAHVGPCYCPASVAAFRSWLADRYGDLDGLNEAWQTAVWGQRYHDWAEVTAPVPAPMPVNPAQQLDFRRFSSQEYLACYLNEREELLSVTPEVPVTTNLMANNCIHTDYWPWSPHLDVVANDHYLIAEHPRSQVDLSMSAGITRSLGGGRPWLLMEHSTSSVNWQDRNLAKAPGELRRNSLAHVAHGADGVLFFQWRASRAGAEKFHSAMLPHSGTRSRVWAELTRLSSDLQSLVEVAGSGVVPDVAVVWDWENWWAGEFEFKPSIDVDHVERVRELFTAVWDHHLTADFVAPEGDWSRYPVVVAPSLYLLSDRGRDVARDYVSGGGTLLVWFFSGMVDELDIVPEGPYPGQLRDVLGVWVDEFHPLAHGAQVSLDDGTTAAVWSEAVHTSGAEAVVRFIDGPDAGAPALTCHTYGAGTAWYLSCYPDAAGLHDVVGRVLEQAGVTTPDLPVDLERVVRRDDRHDYVFLINHAGSPATVPDHGVDLLTGAEHGAPFELPAGEVAVLRRPRP</sequence>
<reference evidence="13 14" key="1">
    <citation type="submission" date="2018-10" db="EMBL/GenBank/DDBJ databases">
        <title>Genomic Encyclopedia of Archaeal and Bacterial Type Strains, Phase II (KMG-II): from individual species to whole genera.</title>
        <authorList>
            <person name="Goeker M."/>
        </authorList>
    </citation>
    <scope>NUCLEOTIDE SEQUENCE [LARGE SCALE GENOMIC DNA]</scope>
    <source>
        <strain evidence="13 14">RP-AC37</strain>
    </source>
</reference>
<dbReference type="InParanoid" id="A0A420XTL8"/>
<dbReference type="RefSeq" id="WP_231121411.1">
    <property type="nucleotide sequence ID" value="NZ_RBWV01000009.1"/>
</dbReference>
<dbReference type="Pfam" id="PF08532">
    <property type="entry name" value="Glyco_hydro_42M"/>
    <property type="match status" value="1"/>
</dbReference>
<dbReference type="GO" id="GO:0046872">
    <property type="term" value="F:metal ion binding"/>
    <property type="evidence" value="ECO:0007669"/>
    <property type="project" value="UniProtKB-KW"/>
</dbReference>
<evidence type="ECO:0000256" key="1">
    <source>
        <dbReference type="ARBA" id="ARBA00001412"/>
    </source>
</evidence>
<dbReference type="PANTHER" id="PTHR36447:SF1">
    <property type="entry name" value="BETA-GALACTOSIDASE GANA"/>
    <property type="match status" value="1"/>
</dbReference>
<dbReference type="Gene3D" id="2.60.40.1180">
    <property type="entry name" value="Golgi alpha-mannosidase II"/>
    <property type="match status" value="1"/>
</dbReference>
<dbReference type="EMBL" id="RBWV01000009">
    <property type="protein sequence ID" value="RKS80178.1"/>
    <property type="molecule type" value="Genomic_DNA"/>
</dbReference>
<name>A0A420XTL8_9ACTN</name>
<dbReference type="PIRSF" id="PIRSF001084">
    <property type="entry name" value="B-galactosidase"/>
    <property type="match status" value="1"/>
</dbReference>
<evidence type="ECO:0000256" key="4">
    <source>
        <dbReference type="ARBA" id="ARBA00022801"/>
    </source>
</evidence>
<feature type="active site" description="Proton donor" evidence="7">
    <location>
        <position position="152"/>
    </location>
</feature>
<dbReference type="SUPFAM" id="SSF51445">
    <property type="entry name" value="(Trans)glycosidases"/>
    <property type="match status" value="1"/>
</dbReference>
<evidence type="ECO:0000256" key="5">
    <source>
        <dbReference type="ARBA" id="ARBA00023295"/>
    </source>
</evidence>
<comment type="similarity">
    <text evidence="2 6">Belongs to the glycosyl hydrolase 42 family.</text>
</comment>
<keyword evidence="14" id="KW-1185">Reference proteome</keyword>
<dbReference type="GO" id="GO:0009341">
    <property type="term" value="C:beta-galactosidase complex"/>
    <property type="evidence" value="ECO:0007669"/>
    <property type="project" value="InterPro"/>
</dbReference>
<dbReference type="InterPro" id="IPR029062">
    <property type="entry name" value="Class_I_gatase-like"/>
</dbReference>
<evidence type="ECO:0000256" key="3">
    <source>
        <dbReference type="ARBA" id="ARBA00012756"/>
    </source>
</evidence>
<evidence type="ECO:0000259" key="10">
    <source>
        <dbReference type="Pfam" id="PF02449"/>
    </source>
</evidence>
<evidence type="ECO:0000256" key="9">
    <source>
        <dbReference type="PIRSR" id="PIRSR001084-3"/>
    </source>
</evidence>
<keyword evidence="9" id="KW-0862">Zinc</keyword>
<dbReference type="SUPFAM" id="SSF52317">
    <property type="entry name" value="Class I glutamine amidotransferase-like"/>
    <property type="match status" value="1"/>
</dbReference>
<dbReference type="Pfam" id="PF08533">
    <property type="entry name" value="Glyco_hydro_42C"/>
    <property type="match status" value="1"/>
</dbReference>
<feature type="domain" description="Beta-galactosidase trimerisation" evidence="11">
    <location>
        <begin position="398"/>
        <end position="598"/>
    </location>
</feature>
<feature type="binding site" evidence="9">
    <location>
        <position position="160"/>
    </location>
    <ligand>
        <name>Zn(2+)</name>
        <dbReference type="ChEBI" id="CHEBI:29105"/>
    </ligand>
</feature>
<dbReference type="InterPro" id="IPR013529">
    <property type="entry name" value="Glyco_hydro_42_N"/>
</dbReference>
<dbReference type="Gene3D" id="3.40.50.880">
    <property type="match status" value="1"/>
</dbReference>
<dbReference type="EC" id="3.2.1.23" evidence="3 6"/>
<dbReference type="InterPro" id="IPR003476">
    <property type="entry name" value="Glyco_hydro_42"/>
</dbReference>
<organism evidence="13 14">
    <name type="scientific">Motilibacter peucedani</name>
    <dbReference type="NCBI Taxonomy" id="598650"/>
    <lineage>
        <taxon>Bacteria</taxon>
        <taxon>Bacillati</taxon>
        <taxon>Actinomycetota</taxon>
        <taxon>Actinomycetes</taxon>
        <taxon>Motilibacterales</taxon>
        <taxon>Motilibacteraceae</taxon>
        <taxon>Motilibacter</taxon>
    </lineage>
</organism>
<dbReference type="AlphaFoldDB" id="A0A420XTL8"/>
<evidence type="ECO:0000256" key="7">
    <source>
        <dbReference type="PIRSR" id="PIRSR001084-1"/>
    </source>
</evidence>
<feature type="binding site" evidence="8">
    <location>
        <position position="317"/>
    </location>
    <ligand>
        <name>substrate</name>
    </ligand>
</feature>
<evidence type="ECO:0000256" key="6">
    <source>
        <dbReference type="PIRNR" id="PIRNR001084"/>
    </source>
</evidence>
<feature type="domain" description="Beta-galactosidase C-terminal" evidence="12">
    <location>
        <begin position="607"/>
        <end position="661"/>
    </location>
</feature>
<evidence type="ECO:0000256" key="2">
    <source>
        <dbReference type="ARBA" id="ARBA00005940"/>
    </source>
</evidence>